<evidence type="ECO:0000256" key="6">
    <source>
        <dbReference type="ARBA" id="ARBA00029455"/>
    </source>
</evidence>
<name>A0AAV4NFU6_CAEEX</name>
<feature type="compositionally biased region" description="Acidic residues" evidence="8">
    <location>
        <begin position="323"/>
        <end position="359"/>
    </location>
</feature>
<dbReference type="EMBL" id="BPLR01003355">
    <property type="protein sequence ID" value="GIX83657.1"/>
    <property type="molecule type" value="Genomic_DNA"/>
</dbReference>
<protein>
    <recommendedName>
        <fullName evidence="7">U3 small nucleolar ribonucleoprotein protein MPP10</fullName>
    </recommendedName>
</protein>
<evidence type="ECO:0000256" key="4">
    <source>
        <dbReference type="ARBA" id="ARBA00023242"/>
    </source>
</evidence>
<keyword evidence="4 7" id="KW-0539">Nucleus</keyword>
<feature type="compositionally biased region" description="Low complexity" evidence="8">
    <location>
        <begin position="211"/>
        <end position="225"/>
    </location>
</feature>
<reference evidence="9 10" key="1">
    <citation type="submission" date="2021-06" db="EMBL/GenBank/DDBJ databases">
        <title>Caerostris extrusa draft genome.</title>
        <authorList>
            <person name="Kono N."/>
            <person name="Arakawa K."/>
        </authorList>
    </citation>
    <scope>NUCLEOTIDE SEQUENCE [LARGE SCALE GENOMIC DNA]</scope>
</reference>
<keyword evidence="5 7" id="KW-0687">Ribonucleoprotein</keyword>
<comment type="function">
    <text evidence="7">Involved in nucleolar processing of pre-18S ribosomal RNA.</text>
</comment>
<dbReference type="GO" id="GO:0032040">
    <property type="term" value="C:small-subunit processome"/>
    <property type="evidence" value="ECO:0007669"/>
    <property type="project" value="TreeGrafter"/>
</dbReference>
<evidence type="ECO:0000256" key="1">
    <source>
        <dbReference type="ARBA" id="ARBA00004604"/>
    </source>
</evidence>
<feature type="region of interest" description="Disordered" evidence="8">
    <location>
        <begin position="570"/>
        <end position="601"/>
    </location>
</feature>
<feature type="region of interest" description="Disordered" evidence="8">
    <location>
        <begin position="130"/>
        <end position="248"/>
    </location>
</feature>
<dbReference type="Pfam" id="PF04006">
    <property type="entry name" value="Mpp10"/>
    <property type="match status" value="1"/>
</dbReference>
<keyword evidence="10" id="KW-1185">Reference proteome</keyword>
<feature type="compositionally biased region" description="Basic and acidic residues" evidence="8">
    <location>
        <begin position="236"/>
        <end position="248"/>
    </location>
</feature>
<dbReference type="GO" id="GO:0005732">
    <property type="term" value="C:sno(s)RNA-containing ribonucleoprotein complex"/>
    <property type="evidence" value="ECO:0007669"/>
    <property type="project" value="UniProtKB-UniRule"/>
</dbReference>
<comment type="caution">
    <text evidence="9">The sequence shown here is derived from an EMBL/GenBank/DDBJ whole genome shotgun (WGS) entry which is preliminary data.</text>
</comment>
<organism evidence="9 10">
    <name type="scientific">Caerostris extrusa</name>
    <name type="common">Bark spider</name>
    <name type="synonym">Caerostris bankana</name>
    <dbReference type="NCBI Taxonomy" id="172846"/>
    <lineage>
        <taxon>Eukaryota</taxon>
        <taxon>Metazoa</taxon>
        <taxon>Ecdysozoa</taxon>
        <taxon>Arthropoda</taxon>
        <taxon>Chelicerata</taxon>
        <taxon>Arachnida</taxon>
        <taxon>Araneae</taxon>
        <taxon>Araneomorphae</taxon>
        <taxon>Entelegynae</taxon>
        <taxon>Araneoidea</taxon>
        <taxon>Araneidae</taxon>
        <taxon>Caerostris</taxon>
    </lineage>
</organism>
<feature type="region of interest" description="Disordered" evidence="8">
    <location>
        <begin position="298"/>
        <end position="359"/>
    </location>
</feature>
<keyword evidence="3 7" id="KW-0698">rRNA processing</keyword>
<evidence type="ECO:0000256" key="2">
    <source>
        <dbReference type="ARBA" id="ARBA00022517"/>
    </source>
</evidence>
<evidence type="ECO:0000313" key="9">
    <source>
        <dbReference type="EMBL" id="GIX83657.1"/>
    </source>
</evidence>
<dbReference type="GO" id="GO:0006364">
    <property type="term" value="P:rRNA processing"/>
    <property type="evidence" value="ECO:0007669"/>
    <property type="project" value="UniProtKB-KW"/>
</dbReference>
<dbReference type="GO" id="GO:0034457">
    <property type="term" value="C:Mpp10 complex"/>
    <property type="evidence" value="ECO:0007669"/>
    <property type="project" value="UniProtKB-UniRule"/>
</dbReference>
<dbReference type="PIRSF" id="PIRSF017300">
    <property type="entry name" value="snoRNP_Mpp10"/>
    <property type="match status" value="1"/>
</dbReference>
<proteinExistence type="inferred from homology"/>
<dbReference type="PANTHER" id="PTHR17039">
    <property type="entry name" value="U3 SMALL NUCLEOLAR RIBONUCLEOPROTEIN PROTEIN MPP10"/>
    <property type="match status" value="1"/>
</dbReference>
<comment type="similarity">
    <text evidence="6 7">Belongs to the MPP10 family.</text>
</comment>
<accession>A0AAV4NFU6</accession>
<evidence type="ECO:0000313" key="10">
    <source>
        <dbReference type="Proteomes" id="UP001054945"/>
    </source>
</evidence>
<feature type="compositionally biased region" description="Basic and acidic residues" evidence="8">
    <location>
        <begin position="576"/>
        <end position="586"/>
    </location>
</feature>
<sequence>METSMCDGMFLNIINNFSDLTENPEILIQKNSTVDDSLKSISKSLHDYISKENSVLGLKSKSLSKLLTKGFDDEQIWQQIDLRNESVLNHLKNSISELENGQIRLDSDTTNLFGDDDNNNDLNNIDHSNISASDKHVLENEPGDVSNSEDSSDEEYTDYDKNANWKLEIDGGSDEDEVKDRLQDTIDSEEFSGGENVENDKNSADLESEGINANINKSKFKNINSENDESDLSDIESSKAQKEVRHKENKFKSIVDDQFFKLSKLEQFLRVEDIKEERARDGDLNESDDEEEEIDYFQDIPDDPNDMSARNCTYDDFFASPGSEEENDADHDEMNDLDGEDSFDNEFDEEDEEEDENEIAEAISKNAKELSKTPYELQQENINKQISEYEENLLCPKPWQLTGEVDVNNRPIDGLLDLPTDFQMNAKPMVIQDKEFCEKIENLIKMTIKNKAYSDPVRQDKPVQETIAFKKEIVLDHNKSKKGLAEEYEEMYLKKKKQKEEEEGNPKHKEIIKCMDSLLPELYALFTHIPKPAVPDIKVVSNLPAITVEEVAPTSYSDATLLAPEEIKKRTGLLKGKTERTDTDRKRERRKKKLHQRQCIRRKRKKIQRISLFLEKERKKKS</sequence>
<comment type="subcellular location">
    <subcellularLocation>
        <location evidence="1 7">Nucleus</location>
        <location evidence="1 7">Nucleolus</location>
    </subcellularLocation>
</comment>
<dbReference type="InterPro" id="IPR012173">
    <property type="entry name" value="Mpp10"/>
</dbReference>
<evidence type="ECO:0000256" key="5">
    <source>
        <dbReference type="ARBA" id="ARBA00023274"/>
    </source>
</evidence>
<gene>
    <name evidence="9" type="primary">Mphosph10</name>
    <name evidence="9" type="ORF">CEXT_642921</name>
</gene>
<feature type="compositionally biased region" description="Basic and acidic residues" evidence="8">
    <location>
        <begin position="158"/>
        <end position="169"/>
    </location>
</feature>
<evidence type="ECO:0000256" key="7">
    <source>
        <dbReference type="PIRNR" id="PIRNR017300"/>
    </source>
</evidence>
<dbReference type="Proteomes" id="UP001054945">
    <property type="component" value="Unassembled WGS sequence"/>
</dbReference>
<evidence type="ECO:0000256" key="3">
    <source>
        <dbReference type="ARBA" id="ARBA00022552"/>
    </source>
</evidence>
<keyword evidence="2 7" id="KW-0690">Ribosome biogenesis</keyword>
<evidence type="ECO:0000256" key="8">
    <source>
        <dbReference type="SAM" id="MobiDB-lite"/>
    </source>
</evidence>
<feature type="compositionally biased region" description="Basic residues" evidence="8">
    <location>
        <begin position="587"/>
        <end position="601"/>
    </location>
</feature>
<dbReference type="AlphaFoldDB" id="A0AAV4NFU6"/>
<dbReference type="PANTHER" id="PTHR17039:SF0">
    <property type="entry name" value="U3 SMALL NUCLEOLAR RIBONUCLEOPROTEIN PROTEIN MPP10"/>
    <property type="match status" value="1"/>
</dbReference>